<dbReference type="GO" id="GO:0016477">
    <property type="term" value="P:cell migration"/>
    <property type="evidence" value="ECO:0007669"/>
    <property type="project" value="TreeGrafter"/>
</dbReference>
<dbReference type="AlphaFoldDB" id="A0A2A2KB45"/>
<evidence type="ECO:0000313" key="6">
    <source>
        <dbReference type="Proteomes" id="UP000218231"/>
    </source>
</evidence>
<feature type="compositionally biased region" description="Acidic residues" evidence="3">
    <location>
        <begin position="1"/>
        <end position="10"/>
    </location>
</feature>
<feature type="region of interest" description="Disordered" evidence="3">
    <location>
        <begin position="545"/>
        <end position="576"/>
    </location>
</feature>
<dbReference type="GO" id="GO:0001708">
    <property type="term" value="P:cell fate specification"/>
    <property type="evidence" value="ECO:0007669"/>
    <property type="project" value="TreeGrafter"/>
</dbReference>
<dbReference type="OrthoDB" id="5918429at2759"/>
<feature type="region of interest" description="Disordered" evidence="3">
    <location>
        <begin position="1"/>
        <end position="22"/>
    </location>
</feature>
<feature type="compositionally biased region" description="Polar residues" evidence="3">
    <location>
        <begin position="761"/>
        <end position="770"/>
    </location>
</feature>
<dbReference type="GO" id="GO:0008017">
    <property type="term" value="F:microtubule binding"/>
    <property type="evidence" value="ECO:0007669"/>
    <property type="project" value="TreeGrafter"/>
</dbReference>
<dbReference type="GO" id="GO:0016055">
    <property type="term" value="P:Wnt signaling pathway"/>
    <property type="evidence" value="ECO:0007669"/>
    <property type="project" value="UniProtKB-KW"/>
</dbReference>
<dbReference type="GO" id="GO:0030877">
    <property type="term" value="C:beta-catenin destruction complex"/>
    <property type="evidence" value="ECO:0007669"/>
    <property type="project" value="TreeGrafter"/>
</dbReference>
<feature type="domain" description="LolA-like" evidence="4">
    <location>
        <begin position="978"/>
        <end position="1182"/>
    </location>
</feature>
<evidence type="ECO:0000256" key="3">
    <source>
        <dbReference type="SAM" id="MobiDB-lite"/>
    </source>
</evidence>
<dbReference type="GO" id="GO:0016342">
    <property type="term" value="C:catenin complex"/>
    <property type="evidence" value="ECO:0007669"/>
    <property type="project" value="TreeGrafter"/>
</dbReference>
<dbReference type="InterPro" id="IPR058830">
    <property type="entry name" value="LolA-like_dom_1st"/>
</dbReference>
<dbReference type="GO" id="GO:0007026">
    <property type="term" value="P:negative regulation of microtubule depolymerization"/>
    <property type="evidence" value="ECO:0007669"/>
    <property type="project" value="TreeGrafter"/>
</dbReference>
<feature type="region of interest" description="Disordered" evidence="3">
    <location>
        <begin position="489"/>
        <end position="527"/>
    </location>
</feature>
<feature type="region of interest" description="Disordered" evidence="3">
    <location>
        <begin position="704"/>
        <end position="749"/>
    </location>
</feature>
<dbReference type="Pfam" id="PF25897">
    <property type="entry name" value="LolA_1st_nematode"/>
    <property type="match status" value="1"/>
</dbReference>
<evidence type="ECO:0000256" key="2">
    <source>
        <dbReference type="ARBA" id="ARBA00022687"/>
    </source>
</evidence>
<feature type="region of interest" description="Disordered" evidence="3">
    <location>
        <begin position="446"/>
        <end position="473"/>
    </location>
</feature>
<dbReference type="PANTHER" id="PTHR12607:SF12">
    <property type="entry name" value="APC-LIKE, ISOFORM A-RELATED"/>
    <property type="match status" value="1"/>
</dbReference>
<comment type="similarity">
    <text evidence="1">Belongs to the adenomatous polyposis coli (APC) family.</text>
</comment>
<dbReference type="InterPro" id="IPR026818">
    <property type="entry name" value="Apc_fam"/>
</dbReference>
<dbReference type="GO" id="GO:0007399">
    <property type="term" value="P:nervous system development"/>
    <property type="evidence" value="ECO:0007669"/>
    <property type="project" value="TreeGrafter"/>
</dbReference>
<reference evidence="5 6" key="1">
    <citation type="journal article" date="2017" name="Curr. Biol.">
        <title>Genome architecture and evolution of a unichromosomal asexual nematode.</title>
        <authorList>
            <person name="Fradin H."/>
            <person name="Zegar C."/>
            <person name="Gutwein M."/>
            <person name="Lucas J."/>
            <person name="Kovtun M."/>
            <person name="Corcoran D."/>
            <person name="Baugh L.R."/>
            <person name="Kiontke K."/>
            <person name="Gunsalus K."/>
            <person name="Fitch D.H."/>
            <person name="Piano F."/>
        </authorList>
    </citation>
    <scope>NUCLEOTIDE SEQUENCE [LARGE SCALE GENOMIC DNA]</scope>
    <source>
        <strain evidence="5">PF1309</strain>
    </source>
</reference>
<feature type="compositionally biased region" description="Basic and acidic residues" evidence="3">
    <location>
        <begin position="784"/>
        <end position="803"/>
    </location>
</feature>
<evidence type="ECO:0000256" key="1">
    <source>
        <dbReference type="ARBA" id="ARBA00009051"/>
    </source>
</evidence>
<dbReference type="GO" id="GO:0007389">
    <property type="term" value="P:pattern specification process"/>
    <property type="evidence" value="ECO:0007669"/>
    <property type="project" value="TreeGrafter"/>
</dbReference>
<protein>
    <recommendedName>
        <fullName evidence="4">LolA-like domain-containing protein</fullName>
    </recommendedName>
</protein>
<dbReference type="SUPFAM" id="SSF48371">
    <property type="entry name" value="ARM repeat"/>
    <property type="match status" value="1"/>
</dbReference>
<keyword evidence="6" id="KW-1185">Reference proteome</keyword>
<dbReference type="InterPro" id="IPR011989">
    <property type="entry name" value="ARM-like"/>
</dbReference>
<dbReference type="Proteomes" id="UP000218231">
    <property type="component" value="Unassembled WGS sequence"/>
</dbReference>
<dbReference type="GO" id="GO:0045295">
    <property type="term" value="F:gamma-catenin binding"/>
    <property type="evidence" value="ECO:0007669"/>
    <property type="project" value="TreeGrafter"/>
</dbReference>
<dbReference type="STRING" id="2018661.A0A2A2KB45"/>
<dbReference type="InterPro" id="IPR016024">
    <property type="entry name" value="ARM-type_fold"/>
</dbReference>
<feature type="compositionally biased region" description="Polar residues" evidence="3">
    <location>
        <begin position="545"/>
        <end position="554"/>
    </location>
</feature>
<proteinExistence type="inferred from homology"/>
<sequence>MTLSDDDSTTEDIPGPSCSESLRRPQFENQRIVDVEAEISLLLAPLNFEERRKFKVTKEDALQLDQIHQQVFAIISGQRELVPQRYRRLKDAFDHSKCVREQIYILRGDASVVEDRECTTTYLNRLSNALNSIVDASFDEEYRKSAILLGLVDGLAEVLILEVQVFKVNLKSNEHRSIRKSIANGLTNLTFKQPLSKQRLCLYNRFIDTVVLIIENAPNLVQVYASIIRNLSWKAEDELAGARLSSCVPALAMALVRAHSQSDKLCVQATLCALWNLASHSNNNKATICNTPHCLQVLAMLLDCDPAKASSVESASGILKYVTQYLSTTSTHLDVRPELVRRLLDLLFDGSFTTITNALGALTNLVVKDPHLQNLIRHNARAMQQLNSLRNCARDDIRGAVKNILNHINQPSSTRYGGMSYSYMDQNSMSMQSSTDRFNYPPMNPSQTISPRLLPLRMNRPSPGASGIPMIQPFEGRSASLPRYLHNTQRQNESHLSPGGGFNMGPRHQQQNQELQNKDPEQDHPDIDLNEASESILCTRGGSTSSINNLSEQPSGGWCSTAETERSSARLSPVSLSELPSSPTLCGVMNQPQLPLSQIDPTGTEMGKNQNEAGGSTASTALVADQVTPTVGQVGPGRISDMHPGYQPMIIPMISQDVQNQSYHGPNVIDSPDDNLPAPSMGDDFYATLQMDVDLLTRSIESALPTSNFNSPGGQHHSRRRYQRSDEVNTSSRRHSGSRRSGGAIQTDNERLLREAILSEMPQQNGQQIMTPKGSKNAWGDFCETEKSSKRRDAVGRPEKNAFDDGPFNDNDMSSDSSISSTVDLSIPTDCNGDDLIVDCKLAMKRKTKPPASHLPLPANHAKTTLRITRSPAARKFQMNQNNSSSNKIAATVSPYNYEKSALNNRPQNSIQATTTSNTSNTNSTKNTSSTIQSNPKQIMIWWVLFLPIIFCSALDQDPVNQLCSPKFFPPNSSTPLSLQQSLNLPNSYFVSGVLTDWITSKIALIEEEVWDLGASSIVKISNKSLDLTWIKDGEDTYFINKTDNTCAYNKTLQVPYGISDRVLKMFNSTGQTLASIVKSVIDFSNSTTGYYITEKQPPVVAGMEGIHWLACKNGSKPEDPALLVEVLFSGDQIEPPTLNISKQIMLSLRIGEFNGSFTENNTSPYSYIHIEFDKLALAEPKETQIKLPPGQVCSGLKNTTLPLKQVDEFYGVIEDEVKLTSTKVFYSSSNGIVVESSSAKPYPFFNEASDAAQIVHSFKYGI</sequence>
<keyword evidence="2" id="KW-0879">Wnt signaling pathway</keyword>
<accession>A0A2A2KB45</accession>
<evidence type="ECO:0000259" key="4">
    <source>
        <dbReference type="Pfam" id="PF25897"/>
    </source>
</evidence>
<name>A0A2A2KB45_9BILA</name>
<dbReference type="SMART" id="SM00185">
    <property type="entry name" value="ARM"/>
    <property type="match status" value="4"/>
</dbReference>
<dbReference type="GO" id="GO:0090090">
    <property type="term" value="P:negative regulation of canonical Wnt signaling pathway"/>
    <property type="evidence" value="ECO:0007669"/>
    <property type="project" value="TreeGrafter"/>
</dbReference>
<dbReference type="EMBL" id="LIAE01009124">
    <property type="protein sequence ID" value="PAV71155.1"/>
    <property type="molecule type" value="Genomic_DNA"/>
</dbReference>
<dbReference type="Gene3D" id="1.25.10.10">
    <property type="entry name" value="Leucine-rich Repeat Variant"/>
    <property type="match status" value="1"/>
</dbReference>
<feature type="compositionally biased region" description="Low complexity" evidence="3">
    <location>
        <begin position="810"/>
        <end position="821"/>
    </location>
</feature>
<gene>
    <name evidence="5" type="ORF">WR25_07353</name>
</gene>
<feature type="compositionally biased region" description="Low complexity" evidence="3">
    <location>
        <begin position="908"/>
        <end position="931"/>
    </location>
</feature>
<dbReference type="GO" id="GO:0005881">
    <property type="term" value="C:cytoplasmic microtubule"/>
    <property type="evidence" value="ECO:0007669"/>
    <property type="project" value="TreeGrafter"/>
</dbReference>
<evidence type="ECO:0000313" key="5">
    <source>
        <dbReference type="EMBL" id="PAV71155.1"/>
    </source>
</evidence>
<dbReference type="GO" id="GO:0008013">
    <property type="term" value="F:beta-catenin binding"/>
    <property type="evidence" value="ECO:0007669"/>
    <property type="project" value="InterPro"/>
</dbReference>
<feature type="region of interest" description="Disordered" evidence="3">
    <location>
        <begin position="761"/>
        <end position="821"/>
    </location>
</feature>
<dbReference type="InterPro" id="IPR000225">
    <property type="entry name" value="Armadillo"/>
</dbReference>
<comment type="caution">
    <text evidence="5">The sequence shown here is derived from an EMBL/GenBank/DDBJ whole genome shotgun (WGS) entry which is preliminary data.</text>
</comment>
<organism evidence="5 6">
    <name type="scientific">Diploscapter pachys</name>
    <dbReference type="NCBI Taxonomy" id="2018661"/>
    <lineage>
        <taxon>Eukaryota</taxon>
        <taxon>Metazoa</taxon>
        <taxon>Ecdysozoa</taxon>
        <taxon>Nematoda</taxon>
        <taxon>Chromadorea</taxon>
        <taxon>Rhabditida</taxon>
        <taxon>Rhabditina</taxon>
        <taxon>Rhabditomorpha</taxon>
        <taxon>Rhabditoidea</taxon>
        <taxon>Rhabditidae</taxon>
        <taxon>Diploscapter</taxon>
    </lineage>
</organism>
<feature type="region of interest" description="Disordered" evidence="3">
    <location>
        <begin position="901"/>
        <end position="931"/>
    </location>
</feature>
<feature type="compositionally biased region" description="Basic and acidic residues" evidence="3">
    <location>
        <begin position="516"/>
        <end position="527"/>
    </location>
</feature>
<dbReference type="PANTHER" id="PTHR12607">
    <property type="entry name" value="ADENOMATOUS POLYPOSIS COLI PROTEIN FAMILY"/>
    <property type="match status" value="1"/>
</dbReference>
<feature type="compositionally biased region" description="Polar residues" evidence="3">
    <location>
        <begin position="704"/>
        <end position="713"/>
    </location>
</feature>